<evidence type="ECO:0000256" key="3">
    <source>
        <dbReference type="ARBA" id="ARBA00022833"/>
    </source>
</evidence>
<evidence type="ECO:0000259" key="6">
    <source>
        <dbReference type="PROSITE" id="PS50103"/>
    </source>
</evidence>
<feature type="compositionally biased region" description="Low complexity" evidence="5">
    <location>
        <begin position="24"/>
        <end position="39"/>
    </location>
</feature>
<dbReference type="Gene3D" id="6.20.400.10">
    <property type="match status" value="1"/>
</dbReference>
<gene>
    <name evidence="7" type="primary">TMA46_1</name>
    <name evidence="7" type="ORF">LOC62_07G009536</name>
</gene>
<evidence type="ECO:0000256" key="1">
    <source>
        <dbReference type="ARBA" id="ARBA00022723"/>
    </source>
</evidence>
<dbReference type="GeneID" id="87812697"/>
<accession>A0AAF0YJX8</accession>
<dbReference type="InterPro" id="IPR000571">
    <property type="entry name" value="Znf_CCCH"/>
</dbReference>
<feature type="domain" description="C3H1-type" evidence="6">
    <location>
        <begin position="168"/>
        <end position="206"/>
    </location>
</feature>
<evidence type="ECO:0000313" key="8">
    <source>
        <dbReference type="Proteomes" id="UP000827549"/>
    </source>
</evidence>
<organism evidence="7 8">
    <name type="scientific">Vanrija pseudolonga</name>
    <dbReference type="NCBI Taxonomy" id="143232"/>
    <lineage>
        <taxon>Eukaryota</taxon>
        <taxon>Fungi</taxon>
        <taxon>Dikarya</taxon>
        <taxon>Basidiomycota</taxon>
        <taxon>Agaricomycotina</taxon>
        <taxon>Tremellomycetes</taxon>
        <taxon>Trichosporonales</taxon>
        <taxon>Trichosporonaceae</taxon>
        <taxon>Vanrija</taxon>
    </lineage>
</organism>
<protein>
    <submittedName>
        <fullName evidence="7">Translation machinery-associated protein 46</fullName>
    </submittedName>
</protein>
<evidence type="ECO:0000313" key="7">
    <source>
        <dbReference type="EMBL" id="WOO86046.1"/>
    </source>
</evidence>
<dbReference type="PANTHER" id="PTHR12681:SF0">
    <property type="entry name" value="ZINC FINGER CCCH DOMAIN-CONTAINING PROTEIN 15"/>
    <property type="match status" value="1"/>
</dbReference>
<dbReference type="RefSeq" id="XP_062632072.1">
    <property type="nucleotide sequence ID" value="XM_062776087.1"/>
</dbReference>
<dbReference type="Pfam" id="PF16543">
    <property type="entry name" value="DFRP_C"/>
    <property type="match status" value="1"/>
</dbReference>
<feature type="compositionally biased region" description="Basic and acidic residues" evidence="5">
    <location>
        <begin position="1"/>
        <end position="13"/>
    </location>
</feature>
<dbReference type="SUPFAM" id="SSF90229">
    <property type="entry name" value="CCCH zinc finger"/>
    <property type="match status" value="1"/>
</dbReference>
<feature type="region of interest" description="Disordered" evidence="5">
    <location>
        <begin position="294"/>
        <end position="344"/>
    </location>
</feature>
<feature type="zinc finger region" description="C3H1-type" evidence="4">
    <location>
        <begin position="168"/>
        <end position="206"/>
    </location>
</feature>
<dbReference type="Proteomes" id="UP000827549">
    <property type="component" value="Chromosome 7"/>
</dbReference>
<dbReference type="GO" id="GO:0005829">
    <property type="term" value="C:cytosol"/>
    <property type="evidence" value="ECO:0007669"/>
    <property type="project" value="TreeGrafter"/>
</dbReference>
<evidence type="ECO:0000256" key="4">
    <source>
        <dbReference type="PROSITE-ProRule" id="PRU00723"/>
    </source>
</evidence>
<dbReference type="PANTHER" id="PTHR12681">
    <property type="entry name" value="ZINC FINGER-CONTAINING PROTEIN P48ZNF"/>
    <property type="match status" value="1"/>
</dbReference>
<feature type="region of interest" description="Disordered" evidence="5">
    <location>
        <begin position="1"/>
        <end position="65"/>
    </location>
</feature>
<reference evidence="7" key="1">
    <citation type="submission" date="2023-10" db="EMBL/GenBank/DDBJ databases">
        <authorList>
            <person name="Noh H."/>
        </authorList>
    </citation>
    <scope>NUCLEOTIDE SEQUENCE</scope>
    <source>
        <strain evidence="7">DUCC4014</strain>
    </source>
</reference>
<keyword evidence="2 4" id="KW-0863">Zinc-finger</keyword>
<dbReference type="PROSITE" id="PS50103">
    <property type="entry name" value="ZF_C3H1"/>
    <property type="match status" value="2"/>
</dbReference>
<evidence type="ECO:0000256" key="2">
    <source>
        <dbReference type="ARBA" id="ARBA00022771"/>
    </source>
</evidence>
<name>A0AAF0YJX8_9TREE</name>
<dbReference type="Gene3D" id="4.10.1000.10">
    <property type="entry name" value="Zinc finger, CCCH-type"/>
    <property type="match status" value="1"/>
</dbReference>
<dbReference type="GO" id="GO:0008270">
    <property type="term" value="F:zinc ion binding"/>
    <property type="evidence" value="ECO:0007669"/>
    <property type="project" value="UniProtKB-KW"/>
</dbReference>
<evidence type="ECO:0000256" key="5">
    <source>
        <dbReference type="SAM" id="MobiDB-lite"/>
    </source>
</evidence>
<dbReference type="GO" id="GO:0003729">
    <property type="term" value="F:mRNA binding"/>
    <property type="evidence" value="ECO:0007669"/>
    <property type="project" value="TreeGrafter"/>
</dbReference>
<dbReference type="InterPro" id="IPR032378">
    <property type="entry name" value="ZC3H15/TMA46_C"/>
</dbReference>
<sequence length="356" mass="40373">MPPKGKVKDDKTFGMKNKNKSSKVQKFVAQVAQQEAQAGKNKETLAKQKQAEERKRAKEAEENRKKMEAQLFKPAQIQKVPFGTDGMLASRQPELTPQVLCVFFKSGNCEKGNKCKFSHDRNVERKIEKLNVYEDARAKDDKKADTMDTWDDDKLKDVVTQNGKKQRTTTDIVCKYFIQAIEDRKYGWFWICPNGGDSCMYRHALPPGFVLKKDKKDDKKEVISLEEFVEVERHKLKPPLTPVTPETFAAWKKNRLEKKAAEAEALEKAKAASRAAGKVTGMSGKDMFEFGGELYGDEEDADEEEWDISRMLARYREDETRQDDEEDGPSKGARGEDDGEEDEVEVVAEGVAAVAV</sequence>
<keyword evidence="3 4" id="KW-0862">Zinc</keyword>
<feature type="compositionally biased region" description="Basic and acidic residues" evidence="5">
    <location>
        <begin position="40"/>
        <end position="65"/>
    </location>
</feature>
<dbReference type="AlphaFoldDB" id="A0AAF0YJX8"/>
<dbReference type="InterPro" id="IPR036855">
    <property type="entry name" value="Znf_CCCH_sf"/>
</dbReference>
<feature type="domain" description="C3H1-type" evidence="6">
    <location>
        <begin position="95"/>
        <end position="122"/>
    </location>
</feature>
<dbReference type="SMART" id="SM00356">
    <property type="entry name" value="ZnF_C3H1"/>
    <property type="match status" value="2"/>
</dbReference>
<dbReference type="GO" id="GO:0002181">
    <property type="term" value="P:cytoplasmic translation"/>
    <property type="evidence" value="ECO:0007669"/>
    <property type="project" value="TreeGrafter"/>
</dbReference>
<dbReference type="EMBL" id="CP086720">
    <property type="protein sequence ID" value="WOO86046.1"/>
    <property type="molecule type" value="Genomic_DNA"/>
</dbReference>
<keyword evidence="1 4" id="KW-0479">Metal-binding</keyword>
<proteinExistence type="predicted"/>
<feature type="zinc finger region" description="C3H1-type" evidence="4">
    <location>
        <begin position="95"/>
        <end position="122"/>
    </location>
</feature>
<keyword evidence="8" id="KW-1185">Reference proteome</keyword>
<feature type="compositionally biased region" description="Acidic residues" evidence="5">
    <location>
        <begin position="295"/>
        <end position="306"/>
    </location>
</feature>